<comment type="subcellular location">
    <subcellularLocation>
        <location evidence="1">Cytoplasm</location>
    </subcellularLocation>
</comment>
<dbReference type="Pfam" id="PF13086">
    <property type="entry name" value="AAA_11"/>
    <property type="match status" value="2"/>
</dbReference>
<dbReference type="Proteomes" id="UP001437256">
    <property type="component" value="Unassembled WGS sequence"/>
</dbReference>
<evidence type="ECO:0000256" key="2">
    <source>
        <dbReference type="ARBA" id="ARBA00005601"/>
    </source>
</evidence>
<evidence type="ECO:0000256" key="6">
    <source>
        <dbReference type="ARBA" id="ARBA00022801"/>
    </source>
</evidence>
<keyword evidence="8" id="KW-0067">ATP-binding</keyword>
<evidence type="ECO:0000313" key="14">
    <source>
        <dbReference type="Proteomes" id="UP001437256"/>
    </source>
</evidence>
<feature type="compositionally biased region" description="Basic residues" evidence="11">
    <location>
        <begin position="288"/>
        <end position="297"/>
    </location>
</feature>
<dbReference type="PANTHER" id="PTHR45418">
    <property type="entry name" value="CANCER/TESTIS ANTIGEN 55"/>
    <property type="match status" value="1"/>
</dbReference>
<comment type="caution">
    <text evidence="13">The sequence shown here is derived from an EMBL/GenBank/DDBJ whole genome shotgun (WGS) entry which is preliminary data.</text>
</comment>
<keyword evidence="6" id="KW-0378">Hydrolase</keyword>
<evidence type="ECO:0000259" key="12">
    <source>
        <dbReference type="PROSITE" id="PS00028"/>
    </source>
</evidence>
<dbReference type="InterPro" id="IPR041679">
    <property type="entry name" value="DNA2/NAM7-like_C"/>
</dbReference>
<evidence type="ECO:0000256" key="1">
    <source>
        <dbReference type="ARBA" id="ARBA00004496"/>
    </source>
</evidence>
<gene>
    <name evidence="13" type="ORF">AAF712_006595</name>
</gene>
<dbReference type="PANTHER" id="PTHR45418:SF1">
    <property type="entry name" value="CANCER_TESTIS ANTIGEN 55"/>
    <property type="match status" value="1"/>
</dbReference>
<keyword evidence="5" id="KW-0547">Nucleotide-binding</keyword>
<dbReference type="InterPro" id="IPR013087">
    <property type="entry name" value="Znf_C2H2_type"/>
</dbReference>
<dbReference type="CDD" id="cd18038">
    <property type="entry name" value="DEXXQc_Helz-like"/>
    <property type="match status" value="1"/>
</dbReference>
<evidence type="ECO:0000256" key="8">
    <source>
        <dbReference type="ARBA" id="ARBA00022840"/>
    </source>
</evidence>
<dbReference type="SMART" id="SM00451">
    <property type="entry name" value="ZnF_U1"/>
    <property type="match status" value="2"/>
</dbReference>
<evidence type="ECO:0000256" key="4">
    <source>
        <dbReference type="ARBA" id="ARBA00022490"/>
    </source>
</evidence>
<dbReference type="EMBL" id="JBBXMP010000036">
    <property type="protein sequence ID" value="KAL0066337.1"/>
    <property type="molecule type" value="Genomic_DNA"/>
</dbReference>
<evidence type="ECO:0000256" key="11">
    <source>
        <dbReference type="SAM" id="MobiDB-lite"/>
    </source>
</evidence>
<dbReference type="Pfam" id="PF13087">
    <property type="entry name" value="AAA_12"/>
    <property type="match status" value="1"/>
</dbReference>
<accession>A0ABR2ZZ60</accession>
<keyword evidence="9" id="KW-0943">RNA-mediated gene silencing</keyword>
<dbReference type="SUPFAM" id="SSF52540">
    <property type="entry name" value="P-loop containing nucleoside triphosphate hydrolases"/>
    <property type="match status" value="1"/>
</dbReference>
<feature type="compositionally biased region" description="Basic and acidic residues" evidence="11">
    <location>
        <begin position="993"/>
        <end position="1002"/>
    </location>
</feature>
<dbReference type="CDD" id="cd18808">
    <property type="entry name" value="SF1_C_Upf1"/>
    <property type="match status" value="1"/>
</dbReference>
<dbReference type="InterPro" id="IPR003604">
    <property type="entry name" value="Matrin/U1-like-C_Znf_C2H2"/>
</dbReference>
<keyword evidence="4" id="KW-0963">Cytoplasm</keyword>
<reference evidence="13 14" key="1">
    <citation type="submission" date="2024-05" db="EMBL/GenBank/DDBJ databases">
        <title>A draft genome resource for the thread blight pathogen Marasmius tenuissimus strain MS-2.</title>
        <authorList>
            <person name="Yulfo-Soto G.E."/>
            <person name="Baruah I.K."/>
            <person name="Amoako-Attah I."/>
            <person name="Bukari Y."/>
            <person name="Meinhardt L.W."/>
            <person name="Bailey B.A."/>
            <person name="Cohen S.P."/>
        </authorList>
    </citation>
    <scope>NUCLEOTIDE SEQUENCE [LARGE SCALE GENOMIC DNA]</scope>
    <source>
        <strain evidence="13 14">MS-2</strain>
    </source>
</reference>
<evidence type="ECO:0000256" key="10">
    <source>
        <dbReference type="ARBA" id="ARBA00047984"/>
    </source>
</evidence>
<proteinExistence type="inferred from homology"/>
<comment type="catalytic activity">
    <reaction evidence="10">
        <text>ATP + H2O = ADP + phosphate + H(+)</text>
        <dbReference type="Rhea" id="RHEA:13065"/>
        <dbReference type="ChEBI" id="CHEBI:15377"/>
        <dbReference type="ChEBI" id="CHEBI:15378"/>
        <dbReference type="ChEBI" id="CHEBI:30616"/>
        <dbReference type="ChEBI" id="CHEBI:43474"/>
        <dbReference type="ChEBI" id="CHEBI:456216"/>
        <dbReference type="EC" id="3.6.4.13"/>
    </reaction>
</comment>
<comment type="similarity">
    <text evidence="2">Belongs to the DNA2/NAM7 helicase family. SDE3 subfamily.</text>
</comment>
<dbReference type="InterPro" id="IPR027417">
    <property type="entry name" value="P-loop_NTPase"/>
</dbReference>
<dbReference type="InterPro" id="IPR026122">
    <property type="entry name" value="MOV-10/SDE3_DEXXQ/H-box"/>
</dbReference>
<evidence type="ECO:0000256" key="3">
    <source>
        <dbReference type="ARBA" id="ARBA00012552"/>
    </source>
</evidence>
<dbReference type="EC" id="3.6.4.13" evidence="3"/>
<protein>
    <recommendedName>
        <fullName evidence="3">RNA helicase</fullName>
        <ecNumber evidence="3">3.6.4.13</ecNumber>
    </recommendedName>
</protein>
<feature type="region of interest" description="Disordered" evidence="11">
    <location>
        <begin position="276"/>
        <end position="305"/>
    </location>
</feature>
<dbReference type="Pfam" id="PF21634">
    <property type="entry name" value="MOV-10_beta-barrel"/>
    <property type="match status" value="1"/>
</dbReference>
<feature type="domain" description="C2H2-type" evidence="12">
    <location>
        <begin position="35"/>
        <end position="57"/>
    </location>
</feature>
<evidence type="ECO:0000256" key="5">
    <source>
        <dbReference type="ARBA" id="ARBA00022741"/>
    </source>
</evidence>
<keyword evidence="14" id="KW-1185">Reference proteome</keyword>
<dbReference type="Gene3D" id="3.40.50.300">
    <property type="entry name" value="P-loop containing nucleotide triphosphate hydrolases"/>
    <property type="match status" value="2"/>
</dbReference>
<dbReference type="InterPro" id="IPR041677">
    <property type="entry name" value="DNA2/NAM7_AAA_11"/>
</dbReference>
<feature type="region of interest" description="Disordered" evidence="11">
    <location>
        <begin position="981"/>
        <end position="1002"/>
    </location>
</feature>
<dbReference type="SMART" id="SM00355">
    <property type="entry name" value="ZnF_C2H2"/>
    <property type="match status" value="2"/>
</dbReference>
<dbReference type="InterPro" id="IPR049080">
    <property type="entry name" value="MOV-10-like_beta-barrel"/>
</dbReference>
<evidence type="ECO:0000256" key="9">
    <source>
        <dbReference type="ARBA" id="ARBA00023158"/>
    </source>
</evidence>
<name>A0ABR2ZZ60_9AGAR</name>
<keyword evidence="7" id="KW-0347">Helicase</keyword>
<dbReference type="InterPro" id="IPR047187">
    <property type="entry name" value="SF1_C_Upf1"/>
</dbReference>
<sequence>MSSAQSSTSRSCPNVLSTGTCNDTKCPYEHNIRNCTLCSAVFHTETDYQHHLTTKQHLNKTQGETGALLFCPICQKYVSGMKNWSSHVGSPRHASRASSQGRPAEVDPEEPDVVPDHQLCTVCNRHIPNRYWARHPSMPQHKDREQFIAFTSVIEEAEKDKNGVSVEGGFDFGIVDLNTATRGVAVEASVKANPTVRVSLIGCALASSQGRRTYSPFKVSLRGPNRTITSSTPIHLRVDMTAKYYGRTEDRLDLTFQDLQLRTRFMISRTLRVHVGSQSDQNDLKPKTPYKPRKRSARQPEVEVVPGEPAPSLQAIPYVGKLPLALIPSLVARTLSSGTTKEITERMQHVYLPRVLDSAGYGKHFKHLLWAEEHQMERDLEHYDMHNAKLTRFNSYYYLDVPGLAEKRPSVLVGDRILVQRNGSAQGHWFEGGVHVVRKEEVGMKFHRSFLANPSDRFTIRFKLNRYPVRREHQALDTAFVQERVLFPDPEHLRRGAIPRGMGVRTYNSTIATNPRQLQAVVSIARAPAGSIPFVIFGPPGTGKTVTMVESIRQILDTNPQARILACAPSNSAADLIALRLAALGPNVLFRAYAPSRNKEQVPHELNPFTFRNANGHFSVPSLMGMKRFRVVVTTCISANIVSGIGIPRGHYSHIFVDEAGQATEPEVMVAIKSMAGNDTNVVLCGDPKQLGPIIRSTVARKLGLEISFIERLMEREVYDEDEGYGKSVVKLTKNYRSHNAILKFPNERFYGGDLEPCADPRIANLFLNSSHLASPKFPIVFHSISGKDDREASSPSFFNIDEVTVVKAIVQKLRSDRKLRLTDNDIGVIAPYHAQVLKLRTAFRSFADSIKVGSVEEFQGQERKVIIVSTVRSSREFVEYDLRHTLGFVANTRRFNVAITRAQSLLVIVGDPNVLSLDPLWRAFMNYIYDNEGWIGPEPMWDTEAPVDLGDYGEEVRERAKEDMNLFTRMMEALTLHGVNHAEEGGDGDDVNVDRPWAETE</sequence>
<evidence type="ECO:0000256" key="7">
    <source>
        <dbReference type="ARBA" id="ARBA00022806"/>
    </source>
</evidence>
<evidence type="ECO:0000313" key="13">
    <source>
        <dbReference type="EMBL" id="KAL0066337.1"/>
    </source>
</evidence>
<dbReference type="PROSITE" id="PS00028">
    <property type="entry name" value="ZINC_FINGER_C2H2_1"/>
    <property type="match status" value="1"/>
</dbReference>
<organism evidence="13 14">
    <name type="scientific">Marasmius tenuissimus</name>
    <dbReference type="NCBI Taxonomy" id="585030"/>
    <lineage>
        <taxon>Eukaryota</taxon>
        <taxon>Fungi</taxon>
        <taxon>Dikarya</taxon>
        <taxon>Basidiomycota</taxon>
        <taxon>Agaricomycotina</taxon>
        <taxon>Agaricomycetes</taxon>
        <taxon>Agaricomycetidae</taxon>
        <taxon>Agaricales</taxon>
        <taxon>Marasmiineae</taxon>
        <taxon>Marasmiaceae</taxon>
        <taxon>Marasmius</taxon>
    </lineage>
</organism>
<feature type="region of interest" description="Disordered" evidence="11">
    <location>
        <begin position="85"/>
        <end position="112"/>
    </location>
</feature>